<dbReference type="InterPro" id="IPR036291">
    <property type="entry name" value="NAD(P)-bd_dom_sf"/>
</dbReference>
<sequence length="249" mass="25121">MMSGRLAGKVIVVAGAGGIGDALARRYAAEGAQVVLGDLDADRAAAVAAEIGGVGTHLDGADDDSVAALVALAVSTHGRLDGFHANYANFADGLSTAGVDLPLEDFDAVMNTNARGYFLCSRHAVPALVESGGGSMVYTSSAQASTGSPVRVAYGMSKAAVHALMRTVAARYGSKKVRANAITPGLILHDNLPALPENVAASAKALAAIKHRFGAPEDIAAMGAFLMSDDAAFVTGQVLAVDGGVTMRP</sequence>
<dbReference type="PRINTS" id="PR00081">
    <property type="entry name" value="GDHRDH"/>
</dbReference>
<reference evidence="3 4" key="1">
    <citation type="submission" date="2018-06" db="EMBL/GenBank/DDBJ databases">
        <authorList>
            <consortium name="Pathogen Informatics"/>
            <person name="Doyle S."/>
        </authorList>
    </citation>
    <scope>NUCLEOTIDE SEQUENCE [LARGE SCALE GENOMIC DNA]</scope>
    <source>
        <strain evidence="3 4">NCTC10821</strain>
    </source>
</reference>
<dbReference type="SUPFAM" id="SSF51735">
    <property type="entry name" value="NAD(P)-binding Rossmann-fold domains"/>
    <property type="match status" value="1"/>
</dbReference>
<proteinExistence type="inferred from homology"/>
<accession>A0A378TED1</accession>
<name>A0A378TED1_9MYCO</name>
<dbReference type="PANTHER" id="PTHR24321:SF14">
    <property type="entry name" value="SHORT-CHAIN TYPE DEHYDROGENASE_REDUCTASE BLR2146-RELATED"/>
    <property type="match status" value="1"/>
</dbReference>
<keyword evidence="2 3" id="KW-0560">Oxidoreductase</keyword>
<evidence type="ECO:0000313" key="4">
    <source>
        <dbReference type="Proteomes" id="UP000254978"/>
    </source>
</evidence>
<dbReference type="PROSITE" id="PS00061">
    <property type="entry name" value="ADH_SHORT"/>
    <property type="match status" value="1"/>
</dbReference>
<dbReference type="FunFam" id="3.40.50.720:FF:000084">
    <property type="entry name" value="Short-chain dehydrogenase reductase"/>
    <property type="match status" value="1"/>
</dbReference>
<dbReference type="InterPro" id="IPR002347">
    <property type="entry name" value="SDR_fam"/>
</dbReference>
<dbReference type="AlphaFoldDB" id="A0A378TED1"/>
<dbReference type="InterPro" id="IPR020904">
    <property type="entry name" value="Sc_DH/Rdtase_CS"/>
</dbReference>
<keyword evidence="4" id="KW-1185">Reference proteome</keyword>
<protein>
    <submittedName>
        <fullName evidence="3">Dehydrogenase</fullName>
        <ecNumber evidence="3">1.1.1.47</ecNumber>
    </submittedName>
</protein>
<dbReference type="GO" id="GO:0047936">
    <property type="term" value="F:glucose 1-dehydrogenase [NAD(P)+] activity"/>
    <property type="evidence" value="ECO:0007669"/>
    <property type="project" value="UniProtKB-EC"/>
</dbReference>
<dbReference type="PANTHER" id="PTHR24321">
    <property type="entry name" value="DEHYDROGENASES, SHORT CHAIN"/>
    <property type="match status" value="1"/>
</dbReference>
<comment type="similarity">
    <text evidence="1">Belongs to the short-chain dehydrogenases/reductases (SDR) family.</text>
</comment>
<dbReference type="EC" id="1.1.1.47" evidence="3"/>
<evidence type="ECO:0000313" key="3">
    <source>
        <dbReference type="EMBL" id="STZ58874.1"/>
    </source>
</evidence>
<gene>
    <name evidence="3" type="primary">ycdF_1</name>
    <name evidence="3" type="ORF">NCTC10821_02394</name>
</gene>
<dbReference type="Gene3D" id="3.40.50.720">
    <property type="entry name" value="NAD(P)-binding Rossmann-like Domain"/>
    <property type="match status" value="1"/>
</dbReference>
<organism evidence="3 4">
    <name type="scientific">Mycolicibacterium tokaiense</name>
    <dbReference type="NCBI Taxonomy" id="39695"/>
    <lineage>
        <taxon>Bacteria</taxon>
        <taxon>Bacillati</taxon>
        <taxon>Actinomycetota</taxon>
        <taxon>Actinomycetes</taxon>
        <taxon>Mycobacteriales</taxon>
        <taxon>Mycobacteriaceae</taxon>
        <taxon>Mycolicibacterium</taxon>
    </lineage>
</organism>
<dbReference type="Proteomes" id="UP000254978">
    <property type="component" value="Unassembled WGS sequence"/>
</dbReference>
<evidence type="ECO:0000256" key="2">
    <source>
        <dbReference type="ARBA" id="ARBA00023002"/>
    </source>
</evidence>
<dbReference type="EMBL" id="UGQT01000001">
    <property type="protein sequence ID" value="STZ58874.1"/>
    <property type="molecule type" value="Genomic_DNA"/>
</dbReference>
<evidence type="ECO:0000256" key="1">
    <source>
        <dbReference type="ARBA" id="ARBA00006484"/>
    </source>
</evidence>
<dbReference type="Pfam" id="PF13561">
    <property type="entry name" value="adh_short_C2"/>
    <property type="match status" value="1"/>
</dbReference>
<dbReference type="OrthoDB" id="7064009at2"/>
<dbReference type="RefSeq" id="WP_068914910.1">
    <property type="nucleotide sequence ID" value="NZ_AP022600.1"/>
</dbReference>